<feature type="coiled-coil region" evidence="6">
    <location>
        <begin position="114"/>
        <end position="141"/>
    </location>
</feature>
<dbReference type="InterPro" id="IPR003661">
    <property type="entry name" value="HisK_dim/P_dom"/>
</dbReference>
<evidence type="ECO:0000256" key="5">
    <source>
        <dbReference type="ARBA" id="ARBA00022777"/>
    </source>
</evidence>
<dbReference type="GO" id="GO:0009927">
    <property type="term" value="F:histidine phosphotransfer kinase activity"/>
    <property type="evidence" value="ECO:0007669"/>
    <property type="project" value="TreeGrafter"/>
</dbReference>
<feature type="transmembrane region" description="Helical" evidence="7">
    <location>
        <begin position="51"/>
        <end position="68"/>
    </location>
</feature>
<feature type="domain" description="Histidine kinase" evidence="8">
    <location>
        <begin position="150"/>
        <end position="377"/>
    </location>
</feature>
<keyword evidence="3" id="KW-0597">Phosphoprotein</keyword>
<dbReference type="Gene3D" id="3.30.565.10">
    <property type="entry name" value="Histidine kinase-like ATPase, C-terminal domain"/>
    <property type="match status" value="1"/>
</dbReference>
<evidence type="ECO:0000256" key="6">
    <source>
        <dbReference type="SAM" id="Coils"/>
    </source>
</evidence>
<evidence type="ECO:0000313" key="10">
    <source>
        <dbReference type="Proteomes" id="UP000069205"/>
    </source>
</evidence>
<dbReference type="CDD" id="cd00082">
    <property type="entry name" value="HisKA"/>
    <property type="match status" value="1"/>
</dbReference>
<evidence type="ECO:0000256" key="1">
    <source>
        <dbReference type="ARBA" id="ARBA00000085"/>
    </source>
</evidence>
<evidence type="ECO:0000256" key="4">
    <source>
        <dbReference type="ARBA" id="ARBA00022679"/>
    </source>
</evidence>
<feature type="transmembrane region" description="Helical" evidence="7">
    <location>
        <begin position="28"/>
        <end position="46"/>
    </location>
</feature>
<dbReference type="Proteomes" id="UP000069205">
    <property type="component" value="Chromosome"/>
</dbReference>
<dbReference type="PANTHER" id="PTHR43047">
    <property type="entry name" value="TWO-COMPONENT HISTIDINE PROTEIN KINASE"/>
    <property type="match status" value="1"/>
</dbReference>
<evidence type="ECO:0000256" key="3">
    <source>
        <dbReference type="ARBA" id="ARBA00022553"/>
    </source>
</evidence>
<dbReference type="PANTHER" id="PTHR43047:SF72">
    <property type="entry name" value="OSMOSENSING HISTIDINE PROTEIN KINASE SLN1"/>
    <property type="match status" value="1"/>
</dbReference>
<keyword evidence="10" id="KW-1185">Reference proteome</keyword>
<protein>
    <recommendedName>
        <fullName evidence="2">histidine kinase</fullName>
        <ecNumber evidence="2">2.7.13.3</ecNumber>
    </recommendedName>
</protein>
<reference evidence="9 10" key="1">
    <citation type="journal article" date="2015" name="Proc. Natl. Acad. Sci. U.S.A.">
        <title>Expanded metabolic versatility of ubiquitous nitrite-oxidizing bacteria from the genus Nitrospira.</title>
        <authorList>
            <person name="Koch H."/>
            <person name="Lucker S."/>
            <person name="Albertsen M."/>
            <person name="Kitzinger K."/>
            <person name="Herbold C."/>
            <person name="Spieck E."/>
            <person name="Nielsen P.H."/>
            <person name="Wagner M."/>
            <person name="Daims H."/>
        </authorList>
    </citation>
    <scope>NUCLEOTIDE SEQUENCE [LARGE SCALE GENOMIC DNA]</scope>
    <source>
        <strain evidence="9 10">NSP M-1</strain>
    </source>
</reference>
<name>A0A0K2G9Q6_NITMO</name>
<sequence>MAHRNRLVLAVAATCFLIIVVIEKFAPANVVGAYGYVLPILLVAILRNRKLMYATVLACVVATYAGLLQPTKPGRFQAAVINRSVVVGVLLVVAYIGMSWEERKAREEAARAALARQTENLLKANAQLVDIKDQLNRSERLAAVGQLVASVAHEVGTPLHSIAWHVQALSEEPSVTPDMKKRIAVIDGQLNRVVRIIQDLLSSTRQRKPDPTWLPVDRVVSPAAALLEPAYHAKGVALRVEIDSDVPMVWADAEKIHQVLVNLLTNALAATPEGGEAVIHVAARPATQDEAELGKRSAGAPPATMVTVAVRDTGCGMPAEDLRKAFTPFFTTKAVGTGTGLGLFLSRETVQAHGGHLSIESEVGKGTTVTLSLPGLAASASAVA</sequence>
<evidence type="ECO:0000313" key="9">
    <source>
        <dbReference type="EMBL" id="ALA57594.1"/>
    </source>
</evidence>
<proteinExistence type="predicted"/>
<keyword evidence="7" id="KW-1133">Transmembrane helix</keyword>
<dbReference type="SMART" id="SM00387">
    <property type="entry name" value="HATPase_c"/>
    <property type="match status" value="1"/>
</dbReference>
<dbReference type="STRING" id="42253.NITMOv2_1163"/>
<dbReference type="KEGG" id="nmv:NITMOv2_1163"/>
<dbReference type="InterPro" id="IPR004358">
    <property type="entry name" value="Sig_transdc_His_kin-like_C"/>
</dbReference>
<evidence type="ECO:0000256" key="2">
    <source>
        <dbReference type="ARBA" id="ARBA00012438"/>
    </source>
</evidence>
<dbReference type="Pfam" id="PF02518">
    <property type="entry name" value="HATPase_c"/>
    <property type="match status" value="1"/>
</dbReference>
<dbReference type="PROSITE" id="PS50109">
    <property type="entry name" value="HIS_KIN"/>
    <property type="match status" value="1"/>
</dbReference>
<dbReference type="SMART" id="SM00388">
    <property type="entry name" value="HisKA"/>
    <property type="match status" value="1"/>
</dbReference>
<dbReference type="GO" id="GO:0005886">
    <property type="term" value="C:plasma membrane"/>
    <property type="evidence" value="ECO:0007669"/>
    <property type="project" value="TreeGrafter"/>
</dbReference>
<dbReference type="EMBL" id="CP011801">
    <property type="protein sequence ID" value="ALA57594.1"/>
    <property type="molecule type" value="Genomic_DNA"/>
</dbReference>
<dbReference type="OrthoDB" id="9777714at2"/>
<dbReference type="Gene3D" id="1.10.287.130">
    <property type="match status" value="1"/>
</dbReference>
<dbReference type="SUPFAM" id="SSF47384">
    <property type="entry name" value="Homodimeric domain of signal transducing histidine kinase"/>
    <property type="match status" value="1"/>
</dbReference>
<keyword evidence="6" id="KW-0175">Coiled coil</keyword>
<dbReference type="PRINTS" id="PR00344">
    <property type="entry name" value="BCTRLSENSOR"/>
</dbReference>
<dbReference type="Pfam" id="PF00512">
    <property type="entry name" value="HisKA"/>
    <property type="match status" value="1"/>
</dbReference>
<keyword evidence="7" id="KW-0472">Membrane</keyword>
<gene>
    <name evidence="9" type="ORF">NITMOv2_1163</name>
</gene>
<organism evidence="9 10">
    <name type="scientific">Nitrospira moscoviensis</name>
    <dbReference type="NCBI Taxonomy" id="42253"/>
    <lineage>
        <taxon>Bacteria</taxon>
        <taxon>Pseudomonadati</taxon>
        <taxon>Nitrospirota</taxon>
        <taxon>Nitrospiria</taxon>
        <taxon>Nitrospirales</taxon>
        <taxon>Nitrospiraceae</taxon>
        <taxon>Nitrospira</taxon>
    </lineage>
</organism>
<feature type="transmembrane region" description="Helical" evidence="7">
    <location>
        <begin position="7"/>
        <end position="22"/>
    </location>
</feature>
<dbReference type="RefSeq" id="WP_053378912.1">
    <property type="nucleotide sequence ID" value="NZ_CP011801.1"/>
</dbReference>
<accession>A0A0K2G9Q6</accession>
<dbReference type="GO" id="GO:0000155">
    <property type="term" value="F:phosphorelay sensor kinase activity"/>
    <property type="evidence" value="ECO:0007669"/>
    <property type="project" value="InterPro"/>
</dbReference>
<feature type="transmembrane region" description="Helical" evidence="7">
    <location>
        <begin position="80"/>
        <end position="98"/>
    </location>
</feature>
<comment type="catalytic activity">
    <reaction evidence="1">
        <text>ATP + protein L-histidine = ADP + protein N-phospho-L-histidine.</text>
        <dbReference type="EC" id="2.7.13.3"/>
    </reaction>
</comment>
<dbReference type="InterPro" id="IPR036890">
    <property type="entry name" value="HATPase_C_sf"/>
</dbReference>
<dbReference type="SUPFAM" id="SSF55874">
    <property type="entry name" value="ATPase domain of HSP90 chaperone/DNA topoisomerase II/histidine kinase"/>
    <property type="match status" value="1"/>
</dbReference>
<dbReference type="InterPro" id="IPR005467">
    <property type="entry name" value="His_kinase_dom"/>
</dbReference>
<dbReference type="EC" id="2.7.13.3" evidence="2"/>
<dbReference type="PATRIC" id="fig|42253.5.peg.1149"/>
<keyword evidence="7" id="KW-0812">Transmembrane</keyword>
<dbReference type="InterPro" id="IPR003594">
    <property type="entry name" value="HATPase_dom"/>
</dbReference>
<dbReference type="InterPro" id="IPR036097">
    <property type="entry name" value="HisK_dim/P_sf"/>
</dbReference>
<evidence type="ECO:0000259" key="8">
    <source>
        <dbReference type="PROSITE" id="PS50109"/>
    </source>
</evidence>
<evidence type="ECO:0000256" key="7">
    <source>
        <dbReference type="SAM" id="Phobius"/>
    </source>
</evidence>
<keyword evidence="4 9" id="KW-0808">Transferase</keyword>
<dbReference type="AlphaFoldDB" id="A0A0K2G9Q6"/>
<keyword evidence="5 9" id="KW-0418">Kinase</keyword>